<dbReference type="AlphaFoldDB" id="A0A3B6I0Z5"/>
<dbReference type="Gramene" id="TraesCLE_scaffold_006992_01G000200.1">
    <property type="protein sequence ID" value="TraesCLE_scaffold_006992_01G000200.1"/>
    <property type="gene ID" value="TraesCLE_scaffold_006992_01G000200"/>
</dbReference>
<dbReference type="InterPro" id="IPR050592">
    <property type="entry name" value="GDSL_lipolytic_enzyme"/>
</dbReference>
<dbReference type="Gramene" id="TraesCAD_scaffold_157897_01G000100.1">
    <property type="protein sequence ID" value="TraesCAD_scaffold_157897_01G000100.1"/>
    <property type="gene ID" value="TraesCAD_scaffold_157897_01G000100"/>
</dbReference>
<proteinExistence type="inferred from homology"/>
<dbReference type="Gramene" id="TraesPARA_EIv1.0_1214950.1">
    <property type="protein sequence ID" value="TraesPARA_EIv1.0_1214950.1.CDS"/>
    <property type="gene ID" value="TraesPARA_EIv1.0_1214950"/>
</dbReference>
<dbReference type="InterPro" id="IPR035669">
    <property type="entry name" value="SGNH_plant_lipase-like"/>
</dbReference>
<dbReference type="STRING" id="4565.A0A3B6I0Z5"/>
<dbReference type="Gene3D" id="3.40.50.1110">
    <property type="entry name" value="SGNH hydrolase"/>
    <property type="match status" value="1"/>
</dbReference>
<dbReference type="FunFam" id="3.40.50.1110:FF:000003">
    <property type="entry name" value="GDSL esterase/lipase APG"/>
    <property type="match status" value="1"/>
</dbReference>
<feature type="signal peptide" evidence="2">
    <location>
        <begin position="1"/>
        <end position="30"/>
    </location>
</feature>
<dbReference type="Gramene" id="TraesRN4A0100978400.1">
    <property type="protein sequence ID" value="TraesRN4A0100978400.1"/>
    <property type="gene ID" value="TraesRN4A0100978400"/>
</dbReference>
<protein>
    <recommendedName>
        <fullName evidence="5">GDSL esterase/lipase</fullName>
    </recommendedName>
</protein>
<keyword evidence="4" id="KW-1185">Reference proteome</keyword>
<dbReference type="RefSeq" id="XP_044361135.1">
    <property type="nucleotide sequence ID" value="XM_044505200.1"/>
</dbReference>
<dbReference type="Gramene" id="TraesPARA_EIv1.0_1214930.1">
    <property type="protein sequence ID" value="TraesPARA_EIv1.0_1214930.1.CDS"/>
    <property type="gene ID" value="TraesPARA_EIv1.0_1214930"/>
</dbReference>
<dbReference type="SUPFAM" id="SSF52266">
    <property type="entry name" value="SGNH hydrolase"/>
    <property type="match status" value="1"/>
</dbReference>
<evidence type="ECO:0000313" key="3">
    <source>
        <dbReference type="EnsemblPlants" id="TraesCS4A02G398700.1"/>
    </source>
</evidence>
<name>A0A3B6I0Z5_WHEAT</name>
<dbReference type="InterPro" id="IPR001087">
    <property type="entry name" value="GDSL"/>
</dbReference>
<dbReference type="CDD" id="cd01837">
    <property type="entry name" value="SGNH_plant_lipase_like"/>
    <property type="match status" value="1"/>
</dbReference>
<dbReference type="PaxDb" id="4565-Traes_4AL_1A15A972B.1"/>
<dbReference type="GeneID" id="123083052"/>
<dbReference type="SMR" id="A0A3B6I0Z5"/>
<keyword evidence="2" id="KW-0732">Signal</keyword>
<comment type="similarity">
    <text evidence="1">Belongs to the 'GDSL' lipolytic enzyme family.</text>
</comment>
<dbReference type="OrthoDB" id="1600564at2759"/>
<dbReference type="EnsemblPlants" id="TraesCS4A02G398700.1">
    <property type="protein sequence ID" value="TraesCS4A02G398700.1"/>
    <property type="gene ID" value="TraesCS4A02G398700"/>
</dbReference>
<dbReference type="Gramene" id="TraesCS4A02G398700.1">
    <property type="protein sequence ID" value="TraesCS4A02G398700.1"/>
    <property type="gene ID" value="TraesCS4A02G398700"/>
</dbReference>
<dbReference type="Gramene" id="TraesPARA_EIv1.0_1214940.1">
    <property type="protein sequence ID" value="TraesPARA_EIv1.0_1214940.1.CDS"/>
    <property type="gene ID" value="TraesPARA_EIv1.0_1214940"/>
</dbReference>
<dbReference type="InterPro" id="IPR036514">
    <property type="entry name" value="SGNH_hydro_sf"/>
</dbReference>
<feature type="chain" id="PRO_5043175229" description="GDSL esterase/lipase" evidence="2">
    <location>
        <begin position="31"/>
        <end position="358"/>
    </location>
</feature>
<evidence type="ECO:0000313" key="4">
    <source>
        <dbReference type="Proteomes" id="UP000019116"/>
    </source>
</evidence>
<evidence type="ECO:0000256" key="1">
    <source>
        <dbReference type="ARBA" id="ARBA00008668"/>
    </source>
</evidence>
<reference evidence="3" key="1">
    <citation type="submission" date="2018-08" db="EMBL/GenBank/DDBJ databases">
        <authorList>
            <person name="Rossello M."/>
        </authorList>
    </citation>
    <scope>NUCLEOTIDE SEQUENCE [LARGE SCALE GENOMIC DNA]</scope>
    <source>
        <strain evidence="3">cv. Chinese Spring</strain>
    </source>
</reference>
<dbReference type="Gramene" id="TraesCS4A03G0991200.1">
    <property type="protein sequence ID" value="TraesCS4A03G0991200.1.CDS"/>
    <property type="gene ID" value="TraesCS4A03G0991200"/>
</dbReference>
<organism evidence="3">
    <name type="scientific">Triticum aestivum</name>
    <name type="common">Wheat</name>
    <dbReference type="NCBI Taxonomy" id="4565"/>
    <lineage>
        <taxon>Eukaryota</taxon>
        <taxon>Viridiplantae</taxon>
        <taxon>Streptophyta</taxon>
        <taxon>Embryophyta</taxon>
        <taxon>Tracheophyta</taxon>
        <taxon>Spermatophyta</taxon>
        <taxon>Magnoliopsida</taxon>
        <taxon>Liliopsida</taxon>
        <taxon>Poales</taxon>
        <taxon>Poaceae</taxon>
        <taxon>BOP clade</taxon>
        <taxon>Pooideae</taxon>
        <taxon>Triticodae</taxon>
        <taxon>Triticeae</taxon>
        <taxon>Triticinae</taxon>
        <taxon>Triticum</taxon>
    </lineage>
</organism>
<reference evidence="3" key="2">
    <citation type="submission" date="2018-10" db="UniProtKB">
        <authorList>
            <consortium name="EnsemblPlants"/>
        </authorList>
    </citation>
    <scope>IDENTIFICATION</scope>
</reference>
<dbReference type="Gramene" id="TraesROB_scaffold_055011_01G000100.1">
    <property type="protein sequence ID" value="TraesROB_scaffold_055011_01G000100.1"/>
    <property type="gene ID" value="TraesROB_scaffold_055011_01G000100"/>
</dbReference>
<dbReference type="GO" id="GO:0016788">
    <property type="term" value="F:hydrolase activity, acting on ester bonds"/>
    <property type="evidence" value="ECO:0007669"/>
    <property type="project" value="InterPro"/>
</dbReference>
<dbReference type="PANTHER" id="PTHR45642">
    <property type="entry name" value="GDSL ESTERASE/LIPASE EXL3"/>
    <property type="match status" value="1"/>
</dbReference>
<evidence type="ECO:0008006" key="5">
    <source>
        <dbReference type="Google" id="ProtNLM"/>
    </source>
</evidence>
<sequence>MVRQVPMAMRCLLLLAVSLVAGPWKQPGDARPLVPAVMLFGDSLLDIGNNDYILTIAKANFPPYGRDFEDHIATGRFSNGKVLSDFIGESLGFTSSPVAYLSPEASGENLVSGANFASAQSGYYDQTAHMYNVIPLSQQLEHFKEYRHKLVVLVGSSQAESIISDSLYIISAGSNDYLFNYYINPFIHKSPDQFSDLLIGIFNSTVAELYGMGARRIGVFSLPSFGCAPLTITVFGHGGNDTCVTSLNNDARKFNRKLSASIDLLSKRYHDLKIAALDLYTPVYSLVTSPGSQGFTETRRGCCGTGTVEATVFLCNPISIGTCRNATMYVFWDSVHPTEAANKVIADSLVEGIDLLVM</sequence>
<dbReference type="Proteomes" id="UP000019116">
    <property type="component" value="Chromosome 4A"/>
</dbReference>
<dbReference type="PANTHER" id="PTHR45642:SF33">
    <property type="entry name" value="GDSL ESTERASE_LIPASE"/>
    <property type="match status" value="1"/>
</dbReference>
<gene>
    <name evidence="3" type="primary">LOC123083052</name>
</gene>
<dbReference type="Pfam" id="PF00657">
    <property type="entry name" value="Lipase_GDSL"/>
    <property type="match status" value="1"/>
</dbReference>
<dbReference type="OMA" id="GIWLNLY"/>
<dbReference type="Gramene" id="TraesROB_scaffold_148916_01G000100.1">
    <property type="protein sequence ID" value="TraesROB_scaffold_148916_01G000100.1"/>
    <property type="gene ID" value="TraesROB_scaffold_148916_01G000100"/>
</dbReference>
<accession>A0A3B6I0Z5</accession>
<evidence type="ECO:0000256" key="2">
    <source>
        <dbReference type="SAM" id="SignalP"/>
    </source>
</evidence>
<dbReference type="KEGG" id="taes:123083052"/>